<dbReference type="InterPro" id="IPR036689">
    <property type="entry name" value="ESAT-6-like_sf"/>
</dbReference>
<dbReference type="Pfam" id="PF06013">
    <property type="entry name" value="WXG100"/>
    <property type="match status" value="1"/>
</dbReference>
<proteinExistence type="predicted"/>
<evidence type="ECO:0000313" key="3">
    <source>
        <dbReference type="Proteomes" id="UP000320461"/>
    </source>
</evidence>
<evidence type="ECO:0000313" key="2">
    <source>
        <dbReference type="EMBL" id="GEA85541.1"/>
    </source>
</evidence>
<dbReference type="EMBL" id="BJLQ01000038">
    <property type="protein sequence ID" value="GEA85541.1"/>
    <property type="molecule type" value="Genomic_DNA"/>
</dbReference>
<dbReference type="Proteomes" id="UP000320461">
    <property type="component" value="Unassembled WGS sequence"/>
</dbReference>
<dbReference type="AlphaFoldDB" id="A0A4Y3KM94"/>
<dbReference type="NCBIfam" id="TIGR03930">
    <property type="entry name" value="WXG100_ESAT6"/>
    <property type="match status" value="1"/>
</dbReference>
<sequence length="125" mass="13657">MDHLAQAARDRVPDRGERGELGEDPRYAARMSELKVDPDELDSAVADIRASVTNVETSLDTLTVDLQSLSAQWTGAASDAFQSAYRSWNGDMSRMAANLRAIADLLHRASVAYTRTEAAVVERCS</sequence>
<accession>A0A4Y3KM94</accession>
<gene>
    <name evidence="2" type="ORF">CGE01nite_27920</name>
</gene>
<organism evidence="2 3">
    <name type="scientific">Cellulomonas gelida</name>
    <dbReference type="NCBI Taxonomy" id="1712"/>
    <lineage>
        <taxon>Bacteria</taxon>
        <taxon>Bacillati</taxon>
        <taxon>Actinomycetota</taxon>
        <taxon>Actinomycetes</taxon>
        <taxon>Micrococcales</taxon>
        <taxon>Cellulomonadaceae</taxon>
        <taxon>Cellulomonas</taxon>
    </lineage>
</organism>
<dbReference type="InterPro" id="IPR010310">
    <property type="entry name" value="T7SS_ESAT-6-like"/>
</dbReference>
<keyword evidence="3" id="KW-1185">Reference proteome</keyword>
<comment type="caution">
    <text evidence="2">The sequence shown here is derived from an EMBL/GenBank/DDBJ whole genome shotgun (WGS) entry which is preliminary data.</text>
</comment>
<protein>
    <recommendedName>
        <fullName evidence="4">ESAT-6-like protein</fullName>
    </recommendedName>
</protein>
<evidence type="ECO:0000256" key="1">
    <source>
        <dbReference type="SAM" id="MobiDB-lite"/>
    </source>
</evidence>
<evidence type="ECO:0008006" key="4">
    <source>
        <dbReference type="Google" id="ProtNLM"/>
    </source>
</evidence>
<reference evidence="2 3" key="1">
    <citation type="submission" date="2019-06" db="EMBL/GenBank/DDBJ databases">
        <title>Whole genome shotgun sequence of Cellulomonas gelida NBRC 3748.</title>
        <authorList>
            <person name="Hosoyama A."/>
            <person name="Uohara A."/>
            <person name="Ohji S."/>
            <person name="Ichikawa N."/>
        </authorList>
    </citation>
    <scope>NUCLEOTIDE SEQUENCE [LARGE SCALE GENOMIC DNA]</scope>
    <source>
        <strain evidence="2 3">NBRC 3748</strain>
    </source>
</reference>
<feature type="region of interest" description="Disordered" evidence="1">
    <location>
        <begin position="1"/>
        <end position="26"/>
    </location>
</feature>
<name>A0A4Y3KM94_9CELL</name>
<dbReference type="SUPFAM" id="SSF140453">
    <property type="entry name" value="EsxAB dimer-like"/>
    <property type="match status" value="1"/>
</dbReference>
<dbReference type="Gene3D" id="1.10.287.1060">
    <property type="entry name" value="ESAT-6-like"/>
    <property type="match status" value="1"/>
</dbReference>